<dbReference type="PANTHER" id="PTHR20978">
    <property type="entry name" value="SPLICING FACTOR 3B SUBUNIT 5"/>
    <property type="match status" value="1"/>
</dbReference>
<dbReference type="GO" id="GO:0005684">
    <property type="term" value="C:U2-type spliceosomal complex"/>
    <property type="evidence" value="ECO:0007669"/>
    <property type="project" value="EnsemblFungi"/>
</dbReference>
<reference evidence="1 2" key="1">
    <citation type="submission" date="2014-12" db="EMBL/GenBank/DDBJ databases">
        <authorList>
            <person name="Neuveglise Cecile"/>
        </authorList>
    </citation>
    <scope>NUCLEOTIDE SEQUENCE [LARGE SCALE GENOMIC DNA]</scope>
    <source>
        <strain evidence="1 2">CBS 12615</strain>
    </source>
</reference>
<evidence type="ECO:0000313" key="2">
    <source>
        <dbReference type="Proteomes" id="UP000054304"/>
    </source>
</evidence>
<dbReference type="GO" id="GO:0000245">
    <property type="term" value="P:spliceosomal complex assembly"/>
    <property type="evidence" value="ECO:0007669"/>
    <property type="project" value="EnsemblFungi"/>
</dbReference>
<accession>A0A0C7MW71</accession>
<dbReference type="HOGENOM" id="CLU_138804_4_1_1"/>
<dbReference type="PANTHER" id="PTHR20978:SF0">
    <property type="entry name" value="SPLICING FACTOR 3B SUBUNIT 5"/>
    <property type="match status" value="1"/>
</dbReference>
<organism evidence="1 2">
    <name type="scientific">Lachancea lanzarotensis</name>
    <dbReference type="NCBI Taxonomy" id="1245769"/>
    <lineage>
        <taxon>Eukaryota</taxon>
        <taxon>Fungi</taxon>
        <taxon>Dikarya</taxon>
        <taxon>Ascomycota</taxon>
        <taxon>Saccharomycotina</taxon>
        <taxon>Saccharomycetes</taxon>
        <taxon>Saccharomycetales</taxon>
        <taxon>Saccharomycetaceae</taxon>
        <taxon>Lachancea</taxon>
    </lineage>
</organism>
<proteinExistence type="predicted"/>
<dbReference type="GO" id="GO:0071011">
    <property type="term" value="C:precatalytic spliceosome"/>
    <property type="evidence" value="ECO:0007669"/>
    <property type="project" value="TreeGrafter"/>
</dbReference>
<name>A0A0C7MW71_9SACH</name>
<gene>
    <name evidence="1" type="ORF">LALA0_S04e01794g</name>
</gene>
<keyword evidence="2" id="KW-1185">Reference proteome</keyword>
<evidence type="ECO:0000313" key="1">
    <source>
        <dbReference type="EMBL" id="CEP61835.1"/>
    </source>
</evidence>
<dbReference type="GO" id="GO:0005686">
    <property type="term" value="C:U2 snRNP"/>
    <property type="evidence" value="ECO:0007669"/>
    <property type="project" value="EnsemblFungi"/>
</dbReference>
<dbReference type="InterPro" id="IPR009846">
    <property type="entry name" value="SF3b5/RDS3-10"/>
</dbReference>
<protein>
    <submittedName>
        <fullName evidence="1">LALA0S04e01794g1_1</fullName>
    </submittedName>
</protein>
<dbReference type="AlphaFoldDB" id="A0A0C7MW71"/>
<dbReference type="EMBL" id="LN736363">
    <property type="protein sequence ID" value="CEP61835.1"/>
    <property type="molecule type" value="Genomic_DNA"/>
</dbReference>
<dbReference type="RefSeq" id="XP_022628067.1">
    <property type="nucleotide sequence ID" value="XM_022772620.1"/>
</dbReference>
<dbReference type="Pfam" id="PF07189">
    <property type="entry name" value="SF3b10"/>
    <property type="match status" value="1"/>
</dbReference>
<dbReference type="OrthoDB" id="274726at2759"/>
<dbReference type="STRING" id="1245769.A0A0C7MW71"/>
<dbReference type="GeneID" id="34685278"/>
<sequence length="88" mass="10145">MSNKNRQQQLFQVMKQKHLGLGNENTTSEEWTTQVHKDTFYSLASHSGMLEYLALAQGDSSKRITELRLLEKMCDKAPSNKRKLTEES</sequence>
<dbReference type="Proteomes" id="UP000054304">
    <property type="component" value="Unassembled WGS sequence"/>
</dbReference>